<dbReference type="SUPFAM" id="SSF56935">
    <property type="entry name" value="Porins"/>
    <property type="match status" value="1"/>
</dbReference>
<keyword evidence="15" id="KW-0675">Receptor</keyword>
<feature type="domain" description="TonB-dependent receptor plug" evidence="14">
    <location>
        <begin position="45"/>
        <end position="151"/>
    </location>
</feature>
<evidence type="ECO:0000256" key="6">
    <source>
        <dbReference type="ARBA" id="ARBA00023065"/>
    </source>
</evidence>
<dbReference type="InterPro" id="IPR039426">
    <property type="entry name" value="TonB-dep_rcpt-like"/>
</dbReference>
<sequence length="605" mass="66549">MFKKSLLATVVAGLPAFALTVQADDSSDDPLEHISVYATRQPAPVQQILSSVTVLDREQIEQAQVSDLPALLRQVSGVQISRSGGKGQTSTVFLRGGAAGHTLVLVDGVRTGSATLGYASLAELSLQQIEQIEVIKGPKAALYGSDALAGVIAITTRKAENTSVQLKTGRYQSHEADIATSQQYGALKVRTNLGWSDSEGFDVRPGTQADNDGFDQRYGKLGAEYSTEYGLWSADHHVLRSRGQYDFDPAWGPGADQVETKTSQSRVGWALDGDKASQKLSISENQTEDLNWGEDSPASLFATKRQELDYQYSRALSRSFTALTGVNWYQEDVSDSDVAYEVDSRINKAVFAGVSYQSGVWLADVTGRHDKQSQYGHSNTYELGLGYQLSNELLLRASRSSAFKAPSFNDLYYPSGGNKELTPETATSNELGIKYQAGDVQIESSVYQQKVNNLIQWAPAEDGNWVPQNVGEAEIKGAEFSISQSWQQLHQQLAYSYTDAKDETTNQPLIKRSKHTVHWQGAYQWQDWRLFVTSDYQSDFQTGDFATPQLGGYTLWGAGVSYQLSSELQIAAKADNLTNKDYLYLPGYATAGAEWSVRLHWTPDF</sequence>
<dbReference type="Gene3D" id="2.40.170.20">
    <property type="entry name" value="TonB-dependent receptor, beta-barrel domain"/>
    <property type="match status" value="1"/>
</dbReference>
<dbReference type="AlphaFoldDB" id="A0A3P3QF44"/>
<evidence type="ECO:0000256" key="11">
    <source>
        <dbReference type="RuleBase" id="RU003357"/>
    </source>
</evidence>
<evidence type="ECO:0000256" key="5">
    <source>
        <dbReference type="ARBA" id="ARBA00022729"/>
    </source>
</evidence>
<gene>
    <name evidence="15" type="ORF">EIK76_15150</name>
</gene>
<evidence type="ECO:0000256" key="3">
    <source>
        <dbReference type="ARBA" id="ARBA00022452"/>
    </source>
</evidence>
<keyword evidence="3 10" id="KW-1134">Transmembrane beta strand</keyword>
<feature type="chain" id="PRO_5018775807" evidence="12">
    <location>
        <begin position="24"/>
        <end position="605"/>
    </location>
</feature>
<organism evidence="15 16">
    <name type="scientific">Rheinheimera mesophila</name>
    <dbReference type="NCBI Taxonomy" id="1547515"/>
    <lineage>
        <taxon>Bacteria</taxon>
        <taxon>Pseudomonadati</taxon>
        <taxon>Pseudomonadota</taxon>
        <taxon>Gammaproteobacteria</taxon>
        <taxon>Chromatiales</taxon>
        <taxon>Chromatiaceae</taxon>
        <taxon>Rheinheimera</taxon>
    </lineage>
</organism>
<feature type="domain" description="TonB-dependent receptor-like beta-barrel" evidence="13">
    <location>
        <begin position="171"/>
        <end position="577"/>
    </location>
</feature>
<comment type="similarity">
    <text evidence="10 11">Belongs to the TonB-dependent receptor family.</text>
</comment>
<dbReference type="RefSeq" id="WP_046520735.1">
    <property type="nucleotide sequence ID" value="NZ_LAVS01000086.1"/>
</dbReference>
<dbReference type="GO" id="GO:0009279">
    <property type="term" value="C:cell outer membrane"/>
    <property type="evidence" value="ECO:0007669"/>
    <property type="project" value="UniProtKB-SubCell"/>
</dbReference>
<name>A0A3P3QF44_9GAMM</name>
<keyword evidence="4 10" id="KW-0812">Transmembrane</keyword>
<evidence type="ECO:0000256" key="2">
    <source>
        <dbReference type="ARBA" id="ARBA00022448"/>
    </source>
</evidence>
<comment type="caution">
    <text evidence="15">The sequence shown here is derived from an EMBL/GenBank/DDBJ whole genome shotgun (WGS) entry which is preliminary data.</text>
</comment>
<evidence type="ECO:0000256" key="8">
    <source>
        <dbReference type="ARBA" id="ARBA00023136"/>
    </source>
</evidence>
<evidence type="ECO:0000256" key="1">
    <source>
        <dbReference type="ARBA" id="ARBA00004571"/>
    </source>
</evidence>
<dbReference type="CDD" id="cd01347">
    <property type="entry name" value="ligand_gated_channel"/>
    <property type="match status" value="1"/>
</dbReference>
<dbReference type="Gene3D" id="2.170.130.10">
    <property type="entry name" value="TonB-dependent receptor, plug domain"/>
    <property type="match status" value="1"/>
</dbReference>
<keyword evidence="8 10" id="KW-0472">Membrane</keyword>
<dbReference type="PANTHER" id="PTHR30069:SF53">
    <property type="entry name" value="COLICIN I RECEPTOR-RELATED"/>
    <property type="match status" value="1"/>
</dbReference>
<dbReference type="InterPro" id="IPR036942">
    <property type="entry name" value="Beta-barrel_TonB_sf"/>
</dbReference>
<evidence type="ECO:0000256" key="7">
    <source>
        <dbReference type="ARBA" id="ARBA00023077"/>
    </source>
</evidence>
<evidence type="ECO:0000256" key="4">
    <source>
        <dbReference type="ARBA" id="ARBA00022692"/>
    </source>
</evidence>
<evidence type="ECO:0000256" key="10">
    <source>
        <dbReference type="PROSITE-ProRule" id="PRU01360"/>
    </source>
</evidence>
<evidence type="ECO:0000313" key="16">
    <source>
        <dbReference type="Proteomes" id="UP000276260"/>
    </source>
</evidence>
<keyword evidence="6" id="KW-0406">Ion transport</keyword>
<evidence type="ECO:0000313" key="15">
    <source>
        <dbReference type="EMBL" id="RRJ19766.1"/>
    </source>
</evidence>
<keyword evidence="7 11" id="KW-0798">TonB box</keyword>
<dbReference type="PROSITE" id="PS52016">
    <property type="entry name" value="TONB_DEPENDENT_REC_3"/>
    <property type="match status" value="1"/>
</dbReference>
<accession>A0A3P3QF44</accession>
<dbReference type="GO" id="GO:0006811">
    <property type="term" value="P:monoatomic ion transport"/>
    <property type="evidence" value="ECO:0007669"/>
    <property type="project" value="UniProtKB-KW"/>
</dbReference>
<dbReference type="PANTHER" id="PTHR30069">
    <property type="entry name" value="TONB-DEPENDENT OUTER MEMBRANE RECEPTOR"/>
    <property type="match status" value="1"/>
</dbReference>
<reference evidence="15 16" key="1">
    <citation type="submission" date="2018-11" db="EMBL/GenBank/DDBJ databases">
        <title>Draft genome analysis of Rheinheimera mesophila isolated from an industrial waste site.</title>
        <authorList>
            <person name="Yu Q."/>
            <person name="Qi Y."/>
            <person name="Zhang H."/>
            <person name="Lu Y."/>
            <person name="Pu J."/>
        </authorList>
    </citation>
    <scope>NUCLEOTIDE SEQUENCE [LARGE SCALE GENOMIC DNA]</scope>
    <source>
        <strain evidence="15 16">IITR13</strain>
    </source>
</reference>
<evidence type="ECO:0000256" key="9">
    <source>
        <dbReference type="ARBA" id="ARBA00023237"/>
    </source>
</evidence>
<dbReference type="InterPro" id="IPR000531">
    <property type="entry name" value="Beta-barrel_TonB"/>
</dbReference>
<keyword evidence="2 10" id="KW-0813">Transport</keyword>
<evidence type="ECO:0000256" key="12">
    <source>
        <dbReference type="SAM" id="SignalP"/>
    </source>
</evidence>
<dbReference type="Pfam" id="PF07715">
    <property type="entry name" value="Plug"/>
    <property type="match status" value="1"/>
</dbReference>
<dbReference type="Proteomes" id="UP000276260">
    <property type="component" value="Unassembled WGS sequence"/>
</dbReference>
<keyword evidence="9 10" id="KW-0998">Cell outer membrane</keyword>
<dbReference type="InterPro" id="IPR037066">
    <property type="entry name" value="Plug_dom_sf"/>
</dbReference>
<proteinExistence type="inferred from homology"/>
<dbReference type="GO" id="GO:0015889">
    <property type="term" value="P:cobalamin transport"/>
    <property type="evidence" value="ECO:0007669"/>
    <property type="project" value="TreeGrafter"/>
</dbReference>
<comment type="subcellular location">
    <subcellularLocation>
        <location evidence="1 10">Cell outer membrane</location>
        <topology evidence="1 10">Multi-pass membrane protein</topology>
    </subcellularLocation>
</comment>
<keyword evidence="5 12" id="KW-0732">Signal</keyword>
<dbReference type="InterPro" id="IPR012910">
    <property type="entry name" value="Plug_dom"/>
</dbReference>
<dbReference type="EMBL" id="RRCF01000004">
    <property type="protein sequence ID" value="RRJ19766.1"/>
    <property type="molecule type" value="Genomic_DNA"/>
</dbReference>
<evidence type="ECO:0000259" key="14">
    <source>
        <dbReference type="Pfam" id="PF07715"/>
    </source>
</evidence>
<feature type="signal peptide" evidence="12">
    <location>
        <begin position="1"/>
        <end position="23"/>
    </location>
</feature>
<evidence type="ECO:0000259" key="13">
    <source>
        <dbReference type="Pfam" id="PF00593"/>
    </source>
</evidence>
<keyword evidence="16" id="KW-1185">Reference proteome</keyword>
<dbReference type="OrthoDB" id="9815954at2"/>
<protein>
    <submittedName>
        <fullName evidence="15">TonB-dependent receptor</fullName>
    </submittedName>
</protein>
<dbReference type="Pfam" id="PF00593">
    <property type="entry name" value="TonB_dep_Rec_b-barrel"/>
    <property type="match status" value="1"/>
</dbReference>